<dbReference type="Pfam" id="PF00300">
    <property type="entry name" value="His_Phos_1"/>
    <property type="match status" value="1"/>
</dbReference>
<sequence length="226" mass="26727">MGLSHRPLRIALIRHGESEANLDKTVYERTPDHAVPLTALGHEQAVKAGRELRELFENEPVRVYVSPYLRARQTLDSLGLDDLIGVPREEPRLREQDWANLQDTADIERQEELRDSFGHFFYRFTHGESGSDVYDRVSTFLETMHRDFEKPDAARNVLLVSHGLTMRLFCMRWFHWSVRFFESLRNPANAETRVLLRQPDFRYKLDRPFDQWTPYEPTEPERSAWL</sequence>
<dbReference type="GO" id="GO:0003824">
    <property type="term" value="F:catalytic activity"/>
    <property type="evidence" value="ECO:0007669"/>
    <property type="project" value="InterPro"/>
</dbReference>
<comment type="caution">
    <text evidence="1">The sequence shown here is derived from an EMBL/GenBank/DDBJ whole genome shotgun (WGS) entry which is preliminary data.</text>
</comment>
<proteinExistence type="predicted"/>
<dbReference type="RefSeq" id="WP_131496701.1">
    <property type="nucleotide sequence ID" value="NZ_SJKC01000002.1"/>
</dbReference>
<protein>
    <submittedName>
        <fullName evidence="1">Phosphoglycerate mutase family protein</fullName>
    </submittedName>
</protein>
<dbReference type="SMART" id="SM00855">
    <property type="entry name" value="PGAM"/>
    <property type="match status" value="1"/>
</dbReference>
<dbReference type="PROSITE" id="PS00175">
    <property type="entry name" value="PG_MUTASE"/>
    <property type="match status" value="1"/>
</dbReference>
<dbReference type="Proteomes" id="UP000294225">
    <property type="component" value="Unassembled WGS sequence"/>
</dbReference>
<dbReference type="InterPro" id="IPR029033">
    <property type="entry name" value="His_PPase_superfam"/>
</dbReference>
<dbReference type="CDD" id="cd07067">
    <property type="entry name" value="HP_PGM_like"/>
    <property type="match status" value="1"/>
</dbReference>
<organism evidence="1 2">
    <name type="scientific">Kribbella speibonae</name>
    <dbReference type="NCBI Taxonomy" id="1572660"/>
    <lineage>
        <taxon>Bacteria</taxon>
        <taxon>Bacillati</taxon>
        <taxon>Actinomycetota</taxon>
        <taxon>Actinomycetes</taxon>
        <taxon>Propionibacteriales</taxon>
        <taxon>Kribbellaceae</taxon>
        <taxon>Kribbella</taxon>
    </lineage>
</organism>
<dbReference type="InterPro" id="IPR052765">
    <property type="entry name" value="PGM-Related"/>
</dbReference>
<gene>
    <name evidence="1" type="ORF">E0H92_15295</name>
</gene>
<dbReference type="AlphaFoldDB" id="A0A4R0IV53"/>
<dbReference type="InterPro" id="IPR001345">
    <property type="entry name" value="PG/BPGM_mutase_AS"/>
</dbReference>
<dbReference type="InterPro" id="IPR013078">
    <property type="entry name" value="His_Pase_superF_clade-1"/>
</dbReference>
<dbReference type="EMBL" id="SJKC01000002">
    <property type="protein sequence ID" value="TCC37843.1"/>
    <property type="molecule type" value="Genomic_DNA"/>
</dbReference>
<accession>A0A4R0IV53</accession>
<dbReference type="SUPFAM" id="SSF53254">
    <property type="entry name" value="Phosphoglycerate mutase-like"/>
    <property type="match status" value="1"/>
</dbReference>
<evidence type="ECO:0000313" key="1">
    <source>
        <dbReference type="EMBL" id="TCC37843.1"/>
    </source>
</evidence>
<evidence type="ECO:0000313" key="2">
    <source>
        <dbReference type="Proteomes" id="UP000294225"/>
    </source>
</evidence>
<dbReference type="PANTHER" id="PTHR46192">
    <property type="entry name" value="BROAD-RANGE ACID PHOSPHATASE DET1"/>
    <property type="match status" value="1"/>
</dbReference>
<dbReference type="Gene3D" id="3.40.50.1240">
    <property type="entry name" value="Phosphoglycerate mutase-like"/>
    <property type="match status" value="1"/>
</dbReference>
<name>A0A4R0IV53_9ACTN</name>
<reference evidence="1 2" key="1">
    <citation type="submission" date="2019-02" db="EMBL/GenBank/DDBJ databases">
        <title>Kribbella capetownensis sp. nov. and Kribbella speibonae sp. nov., isolated from soil.</title>
        <authorList>
            <person name="Curtis S.M."/>
            <person name="Norton I."/>
            <person name="Everest G.J."/>
            <person name="Meyers P.R."/>
        </authorList>
    </citation>
    <scope>NUCLEOTIDE SEQUENCE [LARGE SCALE GENOMIC DNA]</scope>
    <source>
        <strain evidence="1 2">YM55</strain>
    </source>
</reference>